<dbReference type="PANTHER" id="PTHR32089">
    <property type="entry name" value="METHYL-ACCEPTING CHEMOTAXIS PROTEIN MCPB"/>
    <property type="match status" value="1"/>
</dbReference>
<dbReference type="PROSITE" id="PS50111">
    <property type="entry name" value="CHEMOTAXIS_TRANSDUC_2"/>
    <property type="match status" value="1"/>
</dbReference>
<dbReference type="Pfam" id="PF00015">
    <property type="entry name" value="MCPsignal"/>
    <property type="match status" value="1"/>
</dbReference>
<dbReference type="InterPro" id="IPR003660">
    <property type="entry name" value="HAMP_dom"/>
</dbReference>
<dbReference type="OrthoDB" id="5328902at2"/>
<dbReference type="SMART" id="SM00283">
    <property type="entry name" value="MA"/>
    <property type="match status" value="1"/>
</dbReference>
<protein>
    <submittedName>
        <fullName evidence="7">Uncharacterized protein</fullName>
    </submittedName>
</protein>
<evidence type="ECO:0000259" key="6">
    <source>
        <dbReference type="PROSITE" id="PS50885"/>
    </source>
</evidence>
<keyword evidence="4" id="KW-1133">Transmembrane helix</keyword>
<dbReference type="EMBL" id="NXLR01000008">
    <property type="protein sequence ID" value="RDU59858.1"/>
    <property type="molecule type" value="Genomic_DNA"/>
</dbReference>
<gene>
    <name evidence="7" type="ORF">CQA63_05440</name>
</gene>
<dbReference type="Proteomes" id="UP000256599">
    <property type="component" value="Unassembled WGS sequence"/>
</dbReference>
<feature type="domain" description="HAMP" evidence="6">
    <location>
        <begin position="32"/>
        <end position="78"/>
    </location>
</feature>
<evidence type="ECO:0000256" key="3">
    <source>
        <dbReference type="PROSITE-ProRule" id="PRU00284"/>
    </source>
</evidence>
<dbReference type="InterPro" id="IPR004089">
    <property type="entry name" value="MCPsignal_dom"/>
</dbReference>
<proteinExistence type="inferred from homology"/>
<dbReference type="GO" id="GO:0016020">
    <property type="term" value="C:membrane"/>
    <property type="evidence" value="ECO:0007669"/>
    <property type="project" value="InterPro"/>
</dbReference>
<evidence type="ECO:0000256" key="2">
    <source>
        <dbReference type="ARBA" id="ARBA00029447"/>
    </source>
</evidence>
<evidence type="ECO:0000313" key="7">
    <source>
        <dbReference type="EMBL" id="RDU59858.1"/>
    </source>
</evidence>
<dbReference type="SUPFAM" id="SSF58104">
    <property type="entry name" value="Methyl-accepting chemotaxis protein (MCP) signaling domain"/>
    <property type="match status" value="1"/>
</dbReference>
<evidence type="ECO:0000259" key="5">
    <source>
        <dbReference type="PROSITE" id="PS50111"/>
    </source>
</evidence>
<reference evidence="7 8" key="1">
    <citation type="submission" date="2018-04" db="EMBL/GenBank/DDBJ databases">
        <title>Novel Campyloabacter and Helicobacter Species and Strains.</title>
        <authorList>
            <person name="Mannion A.J."/>
            <person name="Shen Z."/>
            <person name="Fox J.G."/>
        </authorList>
    </citation>
    <scope>NUCLEOTIDE SEQUENCE [LARGE SCALE GENOMIC DNA]</scope>
    <source>
        <strain evidence="7 8">MIT 98-6070</strain>
    </source>
</reference>
<keyword evidence="4" id="KW-0812">Transmembrane</keyword>
<dbReference type="PANTHER" id="PTHR32089:SF112">
    <property type="entry name" value="LYSOZYME-LIKE PROTEIN-RELATED"/>
    <property type="match status" value="1"/>
</dbReference>
<accession>A0A3D8I3Z8</accession>
<comment type="caution">
    <text evidence="7">The sequence shown here is derived from an EMBL/GenBank/DDBJ whole genome shotgun (WGS) entry which is preliminary data.</text>
</comment>
<evidence type="ECO:0000256" key="1">
    <source>
        <dbReference type="ARBA" id="ARBA00023224"/>
    </source>
</evidence>
<feature type="domain" description="Methyl-accepting transducer" evidence="5">
    <location>
        <begin position="155"/>
        <end position="345"/>
    </location>
</feature>
<evidence type="ECO:0000256" key="4">
    <source>
        <dbReference type="SAM" id="Phobius"/>
    </source>
</evidence>
<evidence type="ECO:0000313" key="8">
    <source>
        <dbReference type="Proteomes" id="UP000256599"/>
    </source>
</evidence>
<comment type="similarity">
    <text evidence="2">Belongs to the methyl-accepting chemotaxis (MCP) protein family.</text>
</comment>
<keyword evidence="8" id="KW-1185">Reference proteome</keyword>
<sequence length="441" mass="49058">MMIAIILGIIIVALIAYIVFIKIKIGREYELIAKVHHLINEVLRGNFEARITNLGNSEMCVVARGVNELLDNLETFIRENNNVIQKSQQAETFRPFLTDGILPNLQVVGKYIDNNVSAIKEAMTLGANRGLTLALGNINGGSKQQKFIQKSFHESLSRLSDISSKISSMVEHSQNSYNKIATSMSMLESARELISVNNDAVGGLSERSAEINSIIDVINDIADQTNLLALNAAIEAARAGEHGRGFAVVADEVRKLAEKTQHSTKDIWTQINLFQQATNEIYENSQKMLEQMSEFGSTMNAFEDTFKQINSYSVQIDKSTKTISSRLNGNILMLDHIIFKTDAYDNVLKKVDSKDLTNEISAIFQNWLETRGEVHYGGTKELENIVSSHNELVESAKAGVENAFACNDRSCSPEVLSHFEAMEGASDVLFERIDKLAKTWE</sequence>
<dbReference type="Gene3D" id="1.10.287.950">
    <property type="entry name" value="Methyl-accepting chemotaxis protein"/>
    <property type="match status" value="1"/>
</dbReference>
<name>A0A3D8I3Z8_9HELI</name>
<dbReference type="AlphaFoldDB" id="A0A3D8I3Z8"/>
<dbReference type="PROSITE" id="PS50885">
    <property type="entry name" value="HAMP"/>
    <property type="match status" value="1"/>
</dbReference>
<dbReference type="GO" id="GO:0007165">
    <property type="term" value="P:signal transduction"/>
    <property type="evidence" value="ECO:0007669"/>
    <property type="project" value="UniProtKB-KW"/>
</dbReference>
<keyword evidence="1 3" id="KW-0807">Transducer</keyword>
<keyword evidence="4" id="KW-0472">Membrane</keyword>
<feature type="transmembrane region" description="Helical" evidence="4">
    <location>
        <begin position="6"/>
        <end position="25"/>
    </location>
</feature>
<organism evidence="7 8">
    <name type="scientific">Helicobacter marmotae</name>
    <dbReference type="NCBI Taxonomy" id="152490"/>
    <lineage>
        <taxon>Bacteria</taxon>
        <taxon>Pseudomonadati</taxon>
        <taxon>Campylobacterota</taxon>
        <taxon>Epsilonproteobacteria</taxon>
        <taxon>Campylobacterales</taxon>
        <taxon>Helicobacteraceae</taxon>
        <taxon>Helicobacter</taxon>
    </lineage>
</organism>